<protein>
    <submittedName>
        <fullName evidence="1">Uncharacterized protein</fullName>
    </submittedName>
</protein>
<dbReference type="EMBL" id="CP047476">
    <property type="protein sequence ID" value="QIA65305.1"/>
    <property type="molecule type" value="Genomic_DNA"/>
</dbReference>
<dbReference type="AlphaFoldDB" id="A0A7Z2T6S2"/>
<proteinExistence type="predicted"/>
<dbReference type="KEGG" id="vas:GT360_17320"/>
<reference evidence="1 2" key="1">
    <citation type="submission" date="2020-01" db="EMBL/GenBank/DDBJ databases">
        <title>Whole genome and functional gene identification of agarase of Vibrio HN897.</title>
        <authorList>
            <person name="Liu Y."/>
            <person name="Zhao Z."/>
        </authorList>
    </citation>
    <scope>NUCLEOTIDE SEQUENCE [LARGE SCALE GENOMIC DNA]</scope>
    <source>
        <strain evidence="1 2">HN897</strain>
    </source>
</reference>
<accession>A0A7Z2T6S2</accession>
<gene>
    <name evidence="1" type="ORF">GT360_17320</name>
</gene>
<evidence type="ECO:0000313" key="2">
    <source>
        <dbReference type="Proteomes" id="UP000464262"/>
    </source>
</evidence>
<organism evidence="1 2">
    <name type="scientific">Vibrio astriarenae</name>
    <dbReference type="NCBI Taxonomy" id="1481923"/>
    <lineage>
        <taxon>Bacteria</taxon>
        <taxon>Pseudomonadati</taxon>
        <taxon>Pseudomonadota</taxon>
        <taxon>Gammaproteobacteria</taxon>
        <taxon>Vibrionales</taxon>
        <taxon>Vibrionaceae</taxon>
        <taxon>Vibrio</taxon>
    </lineage>
</organism>
<name>A0A7Z2T6S2_9VIBR</name>
<dbReference type="RefSeq" id="WP_164650205.1">
    <property type="nucleotide sequence ID" value="NZ_CP047476.1"/>
</dbReference>
<evidence type="ECO:0000313" key="1">
    <source>
        <dbReference type="EMBL" id="QIA65305.1"/>
    </source>
</evidence>
<sequence length="75" mass="8520">MISQKEIQYCSACDTQTTHTVVLVREEPKESKLKDFVYGMIKSSFIGGFYSAMDDFSRHSVCEQCGKKTLNDNLT</sequence>
<keyword evidence="2" id="KW-1185">Reference proteome</keyword>
<dbReference type="Proteomes" id="UP000464262">
    <property type="component" value="Chromosome 2"/>
</dbReference>